<dbReference type="AlphaFoldDB" id="A0A6G1CZ76"/>
<dbReference type="OrthoDB" id="692105at2759"/>
<feature type="domain" description="Sulfotransferase" evidence="4">
    <location>
        <begin position="41"/>
        <end position="124"/>
    </location>
</feature>
<evidence type="ECO:0000256" key="3">
    <source>
        <dbReference type="RuleBase" id="RU361155"/>
    </source>
</evidence>
<keyword evidence="6" id="KW-1185">Reference proteome</keyword>
<proteinExistence type="inferred from homology"/>
<comment type="similarity">
    <text evidence="1 3">Belongs to the sulfotransferase 1 family.</text>
</comment>
<dbReference type="InterPro" id="IPR000863">
    <property type="entry name" value="Sulfotransferase_dom"/>
</dbReference>
<evidence type="ECO:0000256" key="2">
    <source>
        <dbReference type="ARBA" id="ARBA00022679"/>
    </source>
</evidence>
<evidence type="ECO:0000313" key="6">
    <source>
        <dbReference type="Proteomes" id="UP000479710"/>
    </source>
</evidence>
<name>A0A6G1CZ76_9ORYZ</name>
<evidence type="ECO:0000259" key="4">
    <source>
        <dbReference type="Pfam" id="PF00685"/>
    </source>
</evidence>
<evidence type="ECO:0000256" key="1">
    <source>
        <dbReference type="ARBA" id="ARBA00005771"/>
    </source>
</evidence>
<sequence length="129" mass="14334">MVVSFSPFFQQTVPGVTLTETFEAFCDGAKISGPFWDHILARLVGLPFSKVEEEAGIVDTIVELCSLDSLRGLEANRTGYVDSRLNLRHESLFRKGEAGDWVNHMMPDMARRLDDIIAKKLGASGLTFK</sequence>
<dbReference type="EMBL" id="SPHZ02000008">
    <property type="protein sequence ID" value="KAF0904803.1"/>
    <property type="molecule type" value="Genomic_DNA"/>
</dbReference>
<dbReference type="Pfam" id="PF00685">
    <property type="entry name" value="Sulfotransfer_1"/>
    <property type="match status" value="1"/>
</dbReference>
<dbReference type="InterPro" id="IPR027417">
    <property type="entry name" value="P-loop_NTPase"/>
</dbReference>
<dbReference type="SUPFAM" id="SSF52540">
    <property type="entry name" value="P-loop containing nucleoside triphosphate hydrolases"/>
    <property type="match status" value="1"/>
</dbReference>
<gene>
    <name evidence="5" type="ORF">E2562_037318</name>
</gene>
<dbReference type="PANTHER" id="PTHR11783">
    <property type="entry name" value="SULFOTRANSFERASE SULT"/>
    <property type="match status" value="1"/>
</dbReference>
<reference evidence="5 6" key="1">
    <citation type="submission" date="2019-11" db="EMBL/GenBank/DDBJ databases">
        <title>Whole genome sequence of Oryza granulata.</title>
        <authorList>
            <person name="Li W."/>
        </authorList>
    </citation>
    <scope>NUCLEOTIDE SEQUENCE [LARGE SCALE GENOMIC DNA]</scope>
    <source>
        <strain evidence="6">cv. Menghai</strain>
        <tissue evidence="5">Leaf</tissue>
    </source>
</reference>
<accession>A0A6G1CZ76</accession>
<comment type="caution">
    <text evidence="5">The sequence shown here is derived from an EMBL/GenBank/DDBJ whole genome shotgun (WGS) entry which is preliminary data.</text>
</comment>
<dbReference type="Proteomes" id="UP000479710">
    <property type="component" value="Unassembled WGS sequence"/>
</dbReference>
<dbReference type="GO" id="GO:0008146">
    <property type="term" value="F:sulfotransferase activity"/>
    <property type="evidence" value="ECO:0007669"/>
    <property type="project" value="InterPro"/>
</dbReference>
<protein>
    <recommendedName>
        <fullName evidence="3">Sulfotransferase</fullName>
        <ecNumber evidence="3">2.8.2.-</ecNumber>
    </recommendedName>
</protein>
<keyword evidence="2 3" id="KW-0808">Transferase</keyword>
<organism evidence="5 6">
    <name type="scientific">Oryza meyeriana var. granulata</name>
    <dbReference type="NCBI Taxonomy" id="110450"/>
    <lineage>
        <taxon>Eukaryota</taxon>
        <taxon>Viridiplantae</taxon>
        <taxon>Streptophyta</taxon>
        <taxon>Embryophyta</taxon>
        <taxon>Tracheophyta</taxon>
        <taxon>Spermatophyta</taxon>
        <taxon>Magnoliopsida</taxon>
        <taxon>Liliopsida</taxon>
        <taxon>Poales</taxon>
        <taxon>Poaceae</taxon>
        <taxon>BOP clade</taxon>
        <taxon>Oryzoideae</taxon>
        <taxon>Oryzeae</taxon>
        <taxon>Oryzinae</taxon>
        <taxon>Oryza</taxon>
        <taxon>Oryza meyeriana</taxon>
    </lineage>
</organism>
<dbReference type="Gene3D" id="3.40.50.300">
    <property type="entry name" value="P-loop containing nucleotide triphosphate hydrolases"/>
    <property type="match status" value="1"/>
</dbReference>
<evidence type="ECO:0000313" key="5">
    <source>
        <dbReference type="EMBL" id="KAF0904803.1"/>
    </source>
</evidence>
<dbReference type="EC" id="2.8.2.-" evidence="3"/>